<gene>
    <name evidence="1" type="ORF">AMTR_s00006p00172600</name>
</gene>
<dbReference type="AlphaFoldDB" id="W1PCK6"/>
<reference evidence="2" key="1">
    <citation type="journal article" date="2013" name="Science">
        <title>The Amborella genome and the evolution of flowering plants.</title>
        <authorList>
            <consortium name="Amborella Genome Project"/>
        </authorList>
    </citation>
    <scope>NUCLEOTIDE SEQUENCE [LARGE SCALE GENOMIC DNA]</scope>
</reference>
<dbReference type="HOGENOM" id="CLU_2349513_0_0_1"/>
<protein>
    <submittedName>
        <fullName evidence="1">Uncharacterized protein</fullName>
    </submittedName>
</protein>
<keyword evidence="2" id="KW-1185">Reference proteome</keyword>
<name>W1PCK6_AMBTC</name>
<dbReference type="EMBL" id="KI393980">
    <property type="protein sequence ID" value="ERN05668.1"/>
    <property type="molecule type" value="Genomic_DNA"/>
</dbReference>
<proteinExistence type="predicted"/>
<evidence type="ECO:0000313" key="2">
    <source>
        <dbReference type="Proteomes" id="UP000017836"/>
    </source>
</evidence>
<dbReference type="Gramene" id="ERN05668">
    <property type="protein sequence ID" value="ERN05668"/>
    <property type="gene ID" value="AMTR_s00006p00172600"/>
</dbReference>
<accession>W1PCK6</accession>
<dbReference type="Proteomes" id="UP000017836">
    <property type="component" value="Unassembled WGS sequence"/>
</dbReference>
<sequence>MLVDDTNNNIGPYLVKLADKCVESSLSATSVELVSMLFPPSTISDWPDHCPEHVLEKDTWQSPTDEGSCLVNEGVTLISHLTHRLPKPHRIVIPQVA</sequence>
<evidence type="ECO:0000313" key="1">
    <source>
        <dbReference type="EMBL" id="ERN05668.1"/>
    </source>
</evidence>
<organism evidence="1 2">
    <name type="scientific">Amborella trichopoda</name>
    <dbReference type="NCBI Taxonomy" id="13333"/>
    <lineage>
        <taxon>Eukaryota</taxon>
        <taxon>Viridiplantae</taxon>
        <taxon>Streptophyta</taxon>
        <taxon>Embryophyta</taxon>
        <taxon>Tracheophyta</taxon>
        <taxon>Spermatophyta</taxon>
        <taxon>Magnoliopsida</taxon>
        <taxon>Amborellales</taxon>
        <taxon>Amborellaceae</taxon>
        <taxon>Amborella</taxon>
    </lineage>
</organism>